<dbReference type="RefSeq" id="WP_011991420.1">
    <property type="nucleotide sequence ID" value="NC_009712.1"/>
</dbReference>
<evidence type="ECO:0000313" key="1">
    <source>
        <dbReference type="EMBL" id="ABS54932.1"/>
    </source>
</evidence>
<name>A7I5C1_METB6</name>
<dbReference type="Proteomes" id="UP000002408">
    <property type="component" value="Chromosome"/>
</dbReference>
<dbReference type="EMBL" id="CP000780">
    <property type="protein sequence ID" value="ABS54932.1"/>
    <property type="molecule type" value="Genomic_DNA"/>
</dbReference>
<dbReference type="AlphaFoldDB" id="A7I5C1"/>
<sequence>MEPKTETTPSDDGIPRPVARVTGLYRGTFAGLVPLTESTPLTQDQVRRYPVFYELDLNHAYANENLIIDLIYDNLSPIRLQDLYRGTDLPRGVRFWPDWFNIPPYDEMHDIDGRRVYPRAPGLHTVQIRAACRKLAQIGRSRDFSLENGGSTSPVFTFRIAEETNV</sequence>
<protein>
    <submittedName>
        <fullName evidence="1">Uncharacterized protein</fullName>
    </submittedName>
</protein>
<organism evidence="1 2">
    <name type="scientific">Methanoregula boonei (strain DSM 21154 / JCM 14090 / 6A8)</name>
    <dbReference type="NCBI Taxonomy" id="456442"/>
    <lineage>
        <taxon>Archaea</taxon>
        <taxon>Methanobacteriati</taxon>
        <taxon>Methanobacteriota</taxon>
        <taxon>Stenosarchaea group</taxon>
        <taxon>Methanomicrobia</taxon>
        <taxon>Methanomicrobiales</taxon>
        <taxon>Methanoregulaceae</taxon>
        <taxon>Methanoregula</taxon>
    </lineage>
</organism>
<gene>
    <name evidence="1" type="ordered locus">Mboo_0412</name>
</gene>
<dbReference type="KEGG" id="mbn:Mboo_0412"/>
<reference evidence="2" key="1">
    <citation type="journal article" date="2015" name="Microbiology">
        <title>Genome of Methanoregula boonei 6A8 reveals adaptations to oligotrophic peatland environments.</title>
        <authorList>
            <person name="Braeuer S."/>
            <person name="Cadillo-Quiroz H."/>
            <person name="Kyrpides N."/>
            <person name="Woyke T."/>
            <person name="Goodwin L."/>
            <person name="Detter C."/>
            <person name="Podell S."/>
            <person name="Yavitt J.B."/>
            <person name="Zinder S.H."/>
        </authorList>
    </citation>
    <scope>NUCLEOTIDE SEQUENCE [LARGE SCALE GENOMIC DNA]</scope>
    <source>
        <strain evidence="2">DSM 21154 / JCM 14090 / 6A8</strain>
    </source>
</reference>
<keyword evidence="2" id="KW-1185">Reference proteome</keyword>
<dbReference type="HOGENOM" id="CLU_1599007_0_0_2"/>
<dbReference type="GeneID" id="5410320"/>
<evidence type="ECO:0000313" key="2">
    <source>
        <dbReference type="Proteomes" id="UP000002408"/>
    </source>
</evidence>
<dbReference type="eggNOG" id="arCOG12679">
    <property type="taxonomic scope" value="Archaea"/>
</dbReference>
<dbReference type="STRING" id="456442.Mboo_0412"/>
<proteinExistence type="predicted"/>
<accession>A7I5C1</accession>